<reference evidence="2" key="1">
    <citation type="thesis" date="2020" institute="ProQuest LLC" country="789 East Eisenhower Parkway, Ann Arbor, MI, USA">
        <title>Comparative Genomics and Chromosome Evolution.</title>
        <authorList>
            <person name="Mudd A.B."/>
        </authorList>
    </citation>
    <scope>NUCLEOTIDE SEQUENCE</scope>
    <source>
        <strain evidence="2">HN-11 Male</strain>
        <tissue evidence="2">Kidney and liver</tissue>
    </source>
</reference>
<proteinExistence type="predicted"/>
<name>A0A8J6ESK6_ELECQ</name>
<sequence>MLRWKGRRRSDSPMPSTFPAFRYNRDLKKCTDIMIYGLRRIDFHQGRLWAGITWQNTIYKASGGARNQETGGRARTPLTSESPRLGSVDSEQKSHSPTLHSSSQVLLQRSANAPTNTLSA</sequence>
<evidence type="ECO:0000313" key="2">
    <source>
        <dbReference type="EMBL" id="KAG9474358.1"/>
    </source>
</evidence>
<accession>A0A8J6ESK6</accession>
<dbReference type="EMBL" id="WNTK01000013">
    <property type="protein sequence ID" value="KAG9474358.1"/>
    <property type="molecule type" value="Genomic_DNA"/>
</dbReference>
<dbReference type="Proteomes" id="UP000770717">
    <property type="component" value="Unassembled WGS sequence"/>
</dbReference>
<protein>
    <submittedName>
        <fullName evidence="2">Uncharacterized protein</fullName>
    </submittedName>
</protein>
<comment type="caution">
    <text evidence="2">The sequence shown here is derived from an EMBL/GenBank/DDBJ whole genome shotgun (WGS) entry which is preliminary data.</text>
</comment>
<gene>
    <name evidence="2" type="ORF">GDO78_004579</name>
</gene>
<evidence type="ECO:0000313" key="3">
    <source>
        <dbReference type="Proteomes" id="UP000770717"/>
    </source>
</evidence>
<dbReference type="AlphaFoldDB" id="A0A8J6ESK6"/>
<organism evidence="2 3">
    <name type="scientific">Eleutherodactylus coqui</name>
    <name type="common">Puerto Rican coqui</name>
    <dbReference type="NCBI Taxonomy" id="57060"/>
    <lineage>
        <taxon>Eukaryota</taxon>
        <taxon>Metazoa</taxon>
        <taxon>Chordata</taxon>
        <taxon>Craniata</taxon>
        <taxon>Vertebrata</taxon>
        <taxon>Euteleostomi</taxon>
        <taxon>Amphibia</taxon>
        <taxon>Batrachia</taxon>
        <taxon>Anura</taxon>
        <taxon>Neobatrachia</taxon>
        <taxon>Hyloidea</taxon>
        <taxon>Eleutherodactylidae</taxon>
        <taxon>Eleutherodactylinae</taxon>
        <taxon>Eleutherodactylus</taxon>
        <taxon>Eleutherodactylus</taxon>
    </lineage>
</organism>
<evidence type="ECO:0000256" key="1">
    <source>
        <dbReference type="SAM" id="MobiDB-lite"/>
    </source>
</evidence>
<feature type="compositionally biased region" description="Polar residues" evidence="1">
    <location>
        <begin position="95"/>
        <end position="120"/>
    </location>
</feature>
<keyword evidence="3" id="KW-1185">Reference proteome</keyword>
<feature type="region of interest" description="Disordered" evidence="1">
    <location>
        <begin position="63"/>
        <end position="120"/>
    </location>
</feature>